<proteinExistence type="predicted"/>
<feature type="region of interest" description="Disordered" evidence="2">
    <location>
        <begin position="264"/>
        <end position="284"/>
    </location>
</feature>
<keyword evidence="1" id="KW-0175">Coiled coil</keyword>
<evidence type="ECO:0000313" key="4">
    <source>
        <dbReference type="EMBL" id="MDQ7247895.1"/>
    </source>
</evidence>
<keyword evidence="3" id="KW-0812">Transmembrane</keyword>
<dbReference type="EMBL" id="JAUYVI010000003">
    <property type="protein sequence ID" value="MDQ7247895.1"/>
    <property type="molecule type" value="Genomic_DNA"/>
</dbReference>
<organism evidence="4 5">
    <name type="scientific">Dongia sedimenti</name>
    <dbReference type="NCBI Taxonomy" id="3064282"/>
    <lineage>
        <taxon>Bacteria</taxon>
        <taxon>Pseudomonadati</taxon>
        <taxon>Pseudomonadota</taxon>
        <taxon>Alphaproteobacteria</taxon>
        <taxon>Rhodospirillales</taxon>
        <taxon>Dongiaceae</taxon>
        <taxon>Dongia</taxon>
    </lineage>
</organism>
<reference evidence="5" key="1">
    <citation type="submission" date="2023-08" db="EMBL/GenBank/DDBJ databases">
        <title>Rhodospirillaceae gen. nov., a novel taxon isolated from the Yangtze River Yuezi River estuary sludge.</title>
        <authorList>
            <person name="Ruan L."/>
        </authorList>
    </citation>
    <scope>NUCLEOTIDE SEQUENCE [LARGE SCALE GENOMIC DNA]</scope>
    <source>
        <strain evidence="5">R-7</strain>
    </source>
</reference>
<evidence type="ECO:0000256" key="2">
    <source>
        <dbReference type="SAM" id="MobiDB-lite"/>
    </source>
</evidence>
<evidence type="ECO:0000313" key="5">
    <source>
        <dbReference type="Proteomes" id="UP001230156"/>
    </source>
</evidence>
<keyword evidence="5" id="KW-1185">Reference proteome</keyword>
<sequence>MHWPRYLWKAFNARPFGMPVPPLWFAVIASGLIGYFIAPPLAMIGLGATAMFTGILASSKRFRTTVDAPLLQAPIESEQSALLRRLDPWSRERHAKIEEQCQELQKVLETARAGQQHIAGVWQLAGLHLKLLVARTSAVAVTENRSEKGQKSLAEQLDDVKKRLGAEGLDGDLKETLEDQQRILAERIGMRAEAARRIDVLDAELERIRDQMALMRDQALLSSDPASIGRSVDGLAAFLNESGRWLKDQEDIFGEIGDLETAPYVSTLSDSAKQRNSKRVGESQ</sequence>
<evidence type="ECO:0000256" key="1">
    <source>
        <dbReference type="SAM" id="Coils"/>
    </source>
</evidence>
<feature type="coiled-coil region" evidence="1">
    <location>
        <begin position="191"/>
        <end position="218"/>
    </location>
</feature>
<name>A0ABU0YJK2_9PROT</name>
<evidence type="ECO:0000256" key="3">
    <source>
        <dbReference type="SAM" id="Phobius"/>
    </source>
</evidence>
<gene>
    <name evidence="4" type="ORF">Q8A70_09470</name>
</gene>
<protein>
    <submittedName>
        <fullName evidence="4">Uncharacterized protein</fullName>
    </submittedName>
</protein>
<feature type="transmembrane region" description="Helical" evidence="3">
    <location>
        <begin position="23"/>
        <end position="56"/>
    </location>
</feature>
<dbReference type="RefSeq" id="WP_379955338.1">
    <property type="nucleotide sequence ID" value="NZ_JAUYVI010000003.1"/>
</dbReference>
<dbReference type="Proteomes" id="UP001230156">
    <property type="component" value="Unassembled WGS sequence"/>
</dbReference>
<accession>A0ABU0YJK2</accession>
<keyword evidence="3" id="KW-0472">Membrane</keyword>
<comment type="caution">
    <text evidence="4">The sequence shown here is derived from an EMBL/GenBank/DDBJ whole genome shotgun (WGS) entry which is preliminary data.</text>
</comment>
<keyword evidence="3" id="KW-1133">Transmembrane helix</keyword>